<dbReference type="Pfam" id="PF17820">
    <property type="entry name" value="PDZ_6"/>
    <property type="match status" value="1"/>
</dbReference>
<dbReference type="SMART" id="SM00245">
    <property type="entry name" value="TSPc"/>
    <property type="match status" value="1"/>
</dbReference>
<evidence type="ECO:0000313" key="2">
    <source>
        <dbReference type="EMBL" id="MDN3205768.1"/>
    </source>
</evidence>
<dbReference type="Gene3D" id="3.30.750.170">
    <property type="match status" value="1"/>
</dbReference>
<dbReference type="InterPro" id="IPR029045">
    <property type="entry name" value="ClpP/crotonase-like_dom_sf"/>
</dbReference>
<name>A0ABT7YH03_9BACT</name>
<dbReference type="PROSITE" id="PS51257">
    <property type="entry name" value="PROKAR_LIPOPROTEIN"/>
    <property type="match status" value="1"/>
</dbReference>
<dbReference type="InterPro" id="IPR001478">
    <property type="entry name" value="PDZ"/>
</dbReference>
<dbReference type="InterPro" id="IPR005151">
    <property type="entry name" value="Tail-specific_protease"/>
</dbReference>
<evidence type="ECO:0000259" key="1">
    <source>
        <dbReference type="PROSITE" id="PS50106"/>
    </source>
</evidence>
<proteinExistence type="predicted"/>
<dbReference type="InterPro" id="IPR036034">
    <property type="entry name" value="PDZ_sf"/>
</dbReference>
<gene>
    <name evidence="2" type="ORF">QVH07_16525</name>
</gene>
<protein>
    <submittedName>
        <fullName evidence="2">S41 family peptidase</fullName>
    </submittedName>
</protein>
<dbReference type="PROSITE" id="PS50106">
    <property type="entry name" value="PDZ"/>
    <property type="match status" value="1"/>
</dbReference>
<dbReference type="Gene3D" id="2.30.42.10">
    <property type="match status" value="1"/>
</dbReference>
<dbReference type="PANTHER" id="PTHR32060">
    <property type="entry name" value="TAIL-SPECIFIC PROTEASE"/>
    <property type="match status" value="1"/>
</dbReference>
<dbReference type="InterPro" id="IPR041613">
    <property type="entry name" value="Pept_S41_N"/>
</dbReference>
<accession>A0ABT7YH03</accession>
<dbReference type="SUPFAM" id="SSF52096">
    <property type="entry name" value="ClpP/crotonase"/>
    <property type="match status" value="1"/>
</dbReference>
<organism evidence="2 3">
    <name type="scientific">Algoriphagus sediminis</name>
    <dbReference type="NCBI Taxonomy" id="3057113"/>
    <lineage>
        <taxon>Bacteria</taxon>
        <taxon>Pseudomonadati</taxon>
        <taxon>Bacteroidota</taxon>
        <taxon>Cytophagia</taxon>
        <taxon>Cytophagales</taxon>
        <taxon>Cyclobacteriaceae</taxon>
        <taxon>Algoriphagus</taxon>
    </lineage>
</organism>
<dbReference type="Proteomes" id="UP001171916">
    <property type="component" value="Unassembled WGS sequence"/>
</dbReference>
<dbReference type="Pfam" id="PF03572">
    <property type="entry name" value="Peptidase_S41"/>
    <property type="match status" value="1"/>
</dbReference>
<keyword evidence="3" id="KW-1185">Reference proteome</keyword>
<dbReference type="EMBL" id="JAUEPH010000008">
    <property type="protein sequence ID" value="MDN3205768.1"/>
    <property type="molecule type" value="Genomic_DNA"/>
</dbReference>
<dbReference type="SUPFAM" id="SSF50156">
    <property type="entry name" value="PDZ domain-like"/>
    <property type="match status" value="1"/>
</dbReference>
<dbReference type="Pfam" id="PF18294">
    <property type="entry name" value="Pept_S41_N"/>
    <property type="match status" value="1"/>
</dbReference>
<sequence length="467" mass="52597">MRIKRIFSLFLLIISFGFFISCDSDNDNPPQVDPESNDAVNRWTSDIMNQVYFWLAEIGTPIDESSDPEDYFESLLNRPTDRFSEIFPDYDELIGGLTGVTLEAGYEFNLFRAAPGSNDVFAEITYVKKNSPASEAGLIRGDRITAINGTSMTVDNFQDLLGQIDDPHTINYFGFEEDPGEYVDRGQIDLTPIRLTENPNFLDSIYTINDQKIGYVIYHFFSPGPDVNSNFYDEEMDQIFARFRAEGINHLIIDLRYNGGGFVGSAVNLASLIAPNVTDQDVFSKTKYNSFLEQFEDFQNVQTEFRTKEENLGSILTGNRVYVLTSARTASASELLINGLRPYMDVKIIGDLTVGKNVGSIPFQDEQNSSNKYGLLPIVTQSSNSLDQSDYGTGFVPDIQALERTERLLPLGDINELLLRTAIEDITGMPSSGRFEKLNREDVGSTLERKLRFGRLIEDPIKTSYFK</sequence>
<evidence type="ECO:0000313" key="3">
    <source>
        <dbReference type="Proteomes" id="UP001171916"/>
    </source>
</evidence>
<comment type="caution">
    <text evidence="2">The sequence shown here is derived from an EMBL/GenBank/DDBJ whole genome shotgun (WGS) entry which is preliminary data.</text>
</comment>
<feature type="domain" description="PDZ" evidence="1">
    <location>
        <begin position="95"/>
        <end position="161"/>
    </location>
</feature>
<dbReference type="PANTHER" id="PTHR32060:SF30">
    <property type="entry name" value="CARBOXY-TERMINAL PROCESSING PROTEASE CTPA"/>
    <property type="match status" value="1"/>
</dbReference>
<dbReference type="InterPro" id="IPR041489">
    <property type="entry name" value="PDZ_6"/>
</dbReference>
<reference evidence="2" key="1">
    <citation type="submission" date="2023-06" db="EMBL/GenBank/DDBJ databases">
        <title>Robiginitalea aurantiacus sp. nov. and Algoriphagus sediminis sp. nov., isolated from coastal sediment.</title>
        <authorList>
            <person name="Zhou Z.Y."/>
            <person name="An J."/>
            <person name="Jia Y.W."/>
            <person name="Du Z.J."/>
        </authorList>
    </citation>
    <scope>NUCLEOTIDE SEQUENCE</scope>
    <source>
        <strain evidence="2">C2-7</strain>
    </source>
</reference>
<dbReference type="Gene3D" id="3.90.226.10">
    <property type="entry name" value="2-enoyl-CoA Hydratase, Chain A, domain 1"/>
    <property type="match status" value="1"/>
</dbReference>
<dbReference type="CDD" id="cd07561">
    <property type="entry name" value="Peptidase_S41_CPP_like"/>
    <property type="match status" value="1"/>
</dbReference>
<dbReference type="RefSeq" id="WP_290002642.1">
    <property type="nucleotide sequence ID" value="NZ_JAUEPH010000008.1"/>
</dbReference>